<organism evidence="7 8">
    <name type="scientific">Paeniglutamicibacter kerguelensis</name>
    <dbReference type="NCBI Taxonomy" id="254788"/>
    <lineage>
        <taxon>Bacteria</taxon>
        <taxon>Bacillati</taxon>
        <taxon>Actinomycetota</taxon>
        <taxon>Actinomycetes</taxon>
        <taxon>Micrococcales</taxon>
        <taxon>Micrococcaceae</taxon>
        <taxon>Paeniglutamicibacter</taxon>
    </lineage>
</organism>
<dbReference type="InterPro" id="IPR002129">
    <property type="entry name" value="PyrdxlP-dep_de-COase"/>
</dbReference>
<keyword evidence="5 6" id="KW-0456">Lyase</keyword>
<evidence type="ECO:0000256" key="1">
    <source>
        <dbReference type="ARBA" id="ARBA00001933"/>
    </source>
</evidence>
<evidence type="ECO:0000256" key="6">
    <source>
        <dbReference type="RuleBase" id="RU000382"/>
    </source>
</evidence>
<reference evidence="7 8" key="1">
    <citation type="submission" date="2021-03" db="EMBL/GenBank/DDBJ databases">
        <title>Sequencing the genomes of 1000 actinobacteria strains.</title>
        <authorList>
            <person name="Klenk H.-P."/>
        </authorList>
    </citation>
    <scope>NUCLEOTIDE SEQUENCE [LARGE SCALE GENOMIC DNA]</scope>
    <source>
        <strain evidence="7 8">DSM 15797</strain>
    </source>
</reference>
<dbReference type="PRINTS" id="PR00800">
    <property type="entry name" value="YHDCRBOXLASE"/>
</dbReference>
<dbReference type="PANTHER" id="PTHR45677">
    <property type="entry name" value="GLUTAMATE DECARBOXYLASE-RELATED"/>
    <property type="match status" value="1"/>
</dbReference>
<dbReference type="Proteomes" id="UP001296993">
    <property type="component" value="Unassembled WGS sequence"/>
</dbReference>
<dbReference type="InterPro" id="IPR015421">
    <property type="entry name" value="PyrdxlP-dep_Trfase_major"/>
</dbReference>
<comment type="caution">
    <text evidence="7">The sequence shown here is derived from an EMBL/GenBank/DDBJ whole genome shotgun (WGS) entry which is preliminary data.</text>
</comment>
<dbReference type="EC" id="4.1.1.86" evidence="7"/>
<sequence>MTPQRPLAQTLSSPAYASDGAAARHLLGAESAERMAEEFGAAARMAARSIAGAAGPTTGPGPAALRARLDAVDLRTPLGSTEAALEEATELYLRDAVYFHHPRYAAHLNCPVAVPAVVAEALVTTVNTSMDTWDQSAGATLIEQRLIDWAADLAELGPEADGVFTSGGTASNMQAMLLARNAAVAGAPGSLPERLAGLRIYASADSHFSISTSASLLGMGADAVVAIPVDSMHRMDATALERALADDRAAGLRALAIVATAGTTDFGAIDPLPALGALAAAYGAWFHVDAAYGCGLLASPRHRGMLSGIENANSVTVDFHKSFFQPIGSSAILVRDKSSLGLVSHHAEYLNPAAEAGRVPNQVDKSLATTRRFDALKLWVTLRSIGGQAIGEMFDSVMELAAEAGDMVQDHPELELAAPVQLSTVVFRYVPAGRDGDGAVESLANVIRKALYESGEAMVAATTVNGVRHLKLTLLNPQTAPRDVAEILDAVVAHGRRLSGERAASEVNA</sequence>
<dbReference type="SUPFAM" id="SSF53383">
    <property type="entry name" value="PLP-dependent transferases"/>
    <property type="match status" value="1"/>
</dbReference>
<dbReference type="RefSeq" id="WP_245356357.1">
    <property type="nucleotide sequence ID" value="NZ_BAAAJY010000005.1"/>
</dbReference>
<protein>
    <submittedName>
        <fullName evidence="7">L-2,4-diaminobutyrate decarboxylase</fullName>
        <ecNumber evidence="7">4.1.1.86</ecNumber>
    </submittedName>
</protein>
<evidence type="ECO:0000256" key="5">
    <source>
        <dbReference type="ARBA" id="ARBA00023239"/>
    </source>
</evidence>
<comment type="similarity">
    <text evidence="2 6">Belongs to the group II decarboxylase family.</text>
</comment>
<evidence type="ECO:0000313" key="8">
    <source>
        <dbReference type="Proteomes" id="UP001296993"/>
    </source>
</evidence>
<dbReference type="InterPro" id="IPR015424">
    <property type="entry name" value="PyrdxlP-dep_Trfase"/>
</dbReference>
<evidence type="ECO:0000256" key="4">
    <source>
        <dbReference type="ARBA" id="ARBA00022898"/>
    </source>
</evidence>
<dbReference type="GO" id="GO:0033983">
    <property type="term" value="F:diaminobutyrate decarboxylase activity"/>
    <property type="evidence" value="ECO:0007669"/>
    <property type="project" value="UniProtKB-EC"/>
</dbReference>
<proteinExistence type="inferred from homology"/>
<evidence type="ECO:0000313" key="7">
    <source>
        <dbReference type="EMBL" id="MBP2387083.1"/>
    </source>
</evidence>
<evidence type="ECO:0000256" key="2">
    <source>
        <dbReference type="ARBA" id="ARBA00009533"/>
    </source>
</evidence>
<accession>A0ABS4XFN0</accession>
<dbReference type="InterPro" id="IPR010977">
    <property type="entry name" value="Aromatic_deC"/>
</dbReference>
<gene>
    <name evidence="7" type="ORF">JOF47_002594</name>
</gene>
<dbReference type="PANTHER" id="PTHR45677:SF8">
    <property type="entry name" value="CYSTEINE SULFINIC ACID DECARBOXYLASE"/>
    <property type="match status" value="1"/>
</dbReference>
<dbReference type="InterPro" id="IPR015422">
    <property type="entry name" value="PyrdxlP-dep_Trfase_small"/>
</dbReference>
<dbReference type="Gene3D" id="3.40.640.10">
    <property type="entry name" value="Type I PLP-dependent aspartate aminotransferase-like (Major domain)"/>
    <property type="match status" value="1"/>
</dbReference>
<keyword evidence="4 6" id="KW-0663">Pyridoxal phosphate</keyword>
<keyword evidence="3" id="KW-0210">Decarboxylase</keyword>
<comment type="cofactor">
    <cofactor evidence="1 6">
        <name>pyridoxal 5'-phosphate</name>
        <dbReference type="ChEBI" id="CHEBI:597326"/>
    </cofactor>
</comment>
<evidence type="ECO:0000256" key="3">
    <source>
        <dbReference type="ARBA" id="ARBA00022793"/>
    </source>
</evidence>
<name>A0ABS4XFN0_9MICC</name>
<dbReference type="EMBL" id="JAGIOF010000001">
    <property type="protein sequence ID" value="MBP2387083.1"/>
    <property type="molecule type" value="Genomic_DNA"/>
</dbReference>
<dbReference type="Gene3D" id="3.90.1150.10">
    <property type="entry name" value="Aspartate Aminotransferase, domain 1"/>
    <property type="match status" value="1"/>
</dbReference>
<dbReference type="Pfam" id="PF00282">
    <property type="entry name" value="Pyridoxal_deC"/>
    <property type="match status" value="1"/>
</dbReference>
<keyword evidence="8" id="KW-1185">Reference proteome</keyword>